<gene>
    <name evidence="3" type="ORF">FPE_LOCUS15881</name>
</gene>
<dbReference type="Pfam" id="PF02893">
    <property type="entry name" value="GRAM"/>
    <property type="match status" value="1"/>
</dbReference>
<dbReference type="InterPro" id="IPR004182">
    <property type="entry name" value="GRAM"/>
</dbReference>
<keyword evidence="4" id="KW-1185">Reference proteome</keyword>
<evidence type="ECO:0000256" key="1">
    <source>
        <dbReference type="ARBA" id="ARBA00009414"/>
    </source>
</evidence>
<evidence type="ECO:0000313" key="4">
    <source>
        <dbReference type="Proteomes" id="UP000834106"/>
    </source>
</evidence>
<dbReference type="SMART" id="SM00568">
    <property type="entry name" value="GRAM"/>
    <property type="match status" value="1"/>
</dbReference>
<organism evidence="3 4">
    <name type="scientific">Fraxinus pennsylvanica</name>
    <dbReference type="NCBI Taxonomy" id="56036"/>
    <lineage>
        <taxon>Eukaryota</taxon>
        <taxon>Viridiplantae</taxon>
        <taxon>Streptophyta</taxon>
        <taxon>Embryophyta</taxon>
        <taxon>Tracheophyta</taxon>
        <taxon>Spermatophyta</taxon>
        <taxon>Magnoliopsida</taxon>
        <taxon>eudicotyledons</taxon>
        <taxon>Gunneridae</taxon>
        <taxon>Pentapetalae</taxon>
        <taxon>asterids</taxon>
        <taxon>lamiids</taxon>
        <taxon>Lamiales</taxon>
        <taxon>Oleaceae</taxon>
        <taxon>Oleeae</taxon>
        <taxon>Fraxinus</taxon>
    </lineage>
</organism>
<dbReference type="InterPro" id="IPR011993">
    <property type="entry name" value="PH-like_dom_sf"/>
</dbReference>
<reference evidence="3" key="1">
    <citation type="submission" date="2023-05" db="EMBL/GenBank/DDBJ databases">
        <authorList>
            <person name="Huff M."/>
        </authorList>
    </citation>
    <scope>NUCLEOTIDE SEQUENCE</scope>
</reference>
<feature type="domain" description="GRAM" evidence="2">
    <location>
        <begin position="38"/>
        <end position="116"/>
    </location>
</feature>
<sequence length="194" mass="22343">MFCFIIIPAVKLGPKLTETLKGKLRLGARILRVGGLEKIFKLNFNVSNGEKHITASQCYLSTTAGPIAGHLLKSTDKIAFYSERSIKLSSPTRKLLKIHYKVMIPARRIKRAKESENAKKPRQKYVQIVTDDKFEFWFMGFLNHQKAFKYLQQATSQTPSIKHRKEHSKRKGCFFLVWINMEKVIGEAFPGTLW</sequence>
<evidence type="ECO:0000313" key="3">
    <source>
        <dbReference type="EMBL" id="CAI9768451.1"/>
    </source>
</evidence>
<name>A0AAD1ZEP1_9LAMI</name>
<dbReference type="PANTHER" id="PTHR31969">
    <property type="entry name" value="GEM-LIKE PROTEIN 2"/>
    <property type="match status" value="1"/>
</dbReference>
<comment type="similarity">
    <text evidence="1">Belongs to the GEM family.</text>
</comment>
<accession>A0AAD1ZEP1</accession>
<evidence type="ECO:0000259" key="2">
    <source>
        <dbReference type="SMART" id="SM00568"/>
    </source>
</evidence>
<dbReference type="Proteomes" id="UP000834106">
    <property type="component" value="Chromosome 9"/>
</dbReference>
<dbReference type="Gene3D" id="2.30.29.30">
    <property type="entry name" value="Pleckstrin-homology domain (PH domain)/Phosphotyrosine-binding domain (PTB)"/>
    <property type="match status" value="1"/>
</dbReference>
<protein>
    <recommendedName>
        <fullName evidence="2">GRAM domain-containing protein</fullName>
    </recommendedName>
</protein>
<dbReference type="EMBL" id="OU503044">
    <property type="protein sequence ID" value="CAI9768451.1"/>
    <property type="molecule type" value="Genomic_DNA"/>
</dbReference>
<dbReference type="InterPro" id="IPR037848">
    <property type="entry name" value="GEM-like"/>
</dbReference>
<proteinExistence type="inferred from homology"/>
<dbReference type="AlphaFoldDB" id="A0AAD1ZEP1"/>